<feature type="transmembrane region" description="Helical" evidence="8">
    <location>
        <begin position="105"/>
        <end position="124"/>
    </location>
</feature>
<reference evidence="13" key="1">
    <citation type="submission" date="2016-03" db="EMBL/GenBank/DDBJ databases">
        <title>Updated assembly of Pseudogymnoascus destructans, the fungus causing white-nose syndrome of bats.</title>
        <authorList>
            <person name="Palmer J.M."/>
            <person name="Drees K.P."/>
            <person name="Foster J.T."/>
            <person name="Lindner D.L."/>
        </authorList>
    </citation>
    <scope>NUCLEOTIDE SEQUENCE [LARGE SCALE GENOMIC DNA]</scope>
    <source>
        <strain evidence="13">20631-21</strain>
    </source>
</reference>
<dbReference type="VEuPathDB" id="FungiDB:GMDG_06668"/>
<dbReference type="Pfam" id="PF13967">
    <property type="entry name" value="RSN1_TM"/>
    <property type="match status" value="1"/>
</dbReference>
<evidence type="ECO:0000256" key="7">
    <source>
        <dbReference type="SAM" id="MobiDB-lite"/>
    </source>
</evidence>
<feature type="transmembrane region" description="Helical" evidence="8">
    <location>
        <begin position="452"/>
        <end position="479"/>
    </location>
</feature>
<comment type="subcellular location">
    <subcellularLocation>
        <location evidence="1">Membrane</location>
        <topology evidence="1">Multi-pass membrane protein</topology>
    </subcellularLocation>
</comment>
<feature type="region of interest" description="Disordered" evidence="7">
    <location>
        <begin position="1"/>
        <end position="21"/>
    </location>
</feature>
<dbReference type="Pfam" id="PF02714">
    <property type="entry name" value="RSN1_7TM"/>
    <property type="match status" value="1"/>
</dbReference>
<evidence type="ECO:0008006" key="14">
    <source>
        <dbReference type="Google" id="ProtNLM"/>
    </source>
</evidence>
<proteinExistence type="inferred from homology"/>
<dbReference type="GeneID" id="36288604"/>
<feature type="domain" description="CSC1/OSCA1-like N-terminal transmembrane" evidence="11">
    <location>
        <begin position="25"/>
        <end position="177"/>
    </location>
</feature>
<feature type="transmembrane region" description="Helical" evidence="8">
    <location>
        <begin position="22"/>
        <end position="46"/>
    </location>
</feature>
<protein>
    <recommendedName>
        <fullName evidence="14">DUF221 domain-containing protein</fullName>
    </recommendedName>
</protein>
<gene>
    <name evidence="13" type="ORF">VC83_05539</name>
</gene>
<dbReference type="Proteomes" id="UP000077154">
    <property type="component" value="Unassembled WGS sequence"/>
</dbReference>
<feature type="domain" description="10TM putative phosphate transporter extracellular tail" evidence="10">
    <location>
        <begin position="786"/>
        <end position="883"/>
    </location>
</feature>
<evidence type="ECO:0000259" key="10">
    <source>
        <dbReference type="Pfam" id="PF12621"/>
    </source>
</evidence>
<evidence type="ECO:0000256" key="2">
    <source>
        <dbReference type="ARBA" id="ARBA00007779"/>
    </source>
</evidence>
<dbReference type="GO" id="GO:0005227">
    <property type="term" value="F:calcium-activated cation channel activity"/>
    <property type="evidence" value="ECO:0007669"/>
    <property type="project" value="InterPro"/>
</dbReference>
<evidence type="ECO:0000259" key="11">
    <source>
        <dbReference type="Pfam" id="PF13967"/>
    </source>
</evidence>
<dbReference type="EMBL" id="KV441399">
    <property type="protein sequence ID" value="OAF57670.1"/>
    <property type="molecule type" value="Genomic_DNA"/>
</dbReference>
<feature type="domain" description="CSC1/OSCA1-like cytosolic" evidence="12">
    <location>
        <begin position="200"/>
        <end position="393"/>
    </location>
</feature>
<dbReference type="PANTHER" id="PTHR13018:SF26">
    <property type="entry name" value="DOMAIN PROTEIN, PUTATIVE (AFU_ORTHOLOGUE AFUA_5G10920)-RELATED"/>
    <property type="match status" value="1"/>
</dbReference>
<evidence type="ECO:0000259" key="12">
    <source>
        <dbReference type="Pfam" id="PF14703"/>
    </source>
</evidence>
<accession>A0A177A7F9</accession>
<feature type="transmembrane region" description="Helical" evidence="8">
    <location>
        <begin position="586"/>
        <end position="605"/>
    </location>
</feature>
<dbReference type="Pfam" id="PF12621">
    <property type="entry name" value="PHM7_ext"/>
    <property type="match status" value="1"/>
</dbReference>
<keyword evidence="3" id="KW-0813">Transport</keyword>
<feature type="domain" description="CSC1/OSCA1-like 7TM region" evidence="9">
    <location>
        <begin position="405"/>
        <end position="677"/>
    </location>
</feature>
<dbReference type="InterPro" id="IPR027815">
    <property type="entry name" value="CSC1/OSCA1-like_cyt"/>
</dbReference>
<dbReference type="eggNOG" id="KOG1134">
    <property type="taxonomic scope" value="Eukaryota"/>
</dbReference>
<feature type="transmembrane region" description="Helical" evidence="8">
    <location>
        <begin position="686"/>
        <end position="707"/>
    </location>
</feature>
<keyword evidence="6 8" id="KW-0472">Membrane</keyword>
<evidence type="ECO:0000256" key="6">
    <source>
        <dbReference type="ARBA" id="ARBA00023136"/>
    </source>
</evidence>
<evidence type="ECO:0000313" key="13">
    <source>
        <dbReference type="EMBL" id="OAF57670.1"/>
    </source>
</evidence>
<feature type="compositionally biased region" description="Basic and acidic residues" evidence="7">
    <location>
        <begin position="7"/>
        <end position="20"/>
    </location>
</feature>
<evidence type="ECO:0000256" key="8">
    <source>
        <dbReference type="SAM" id="Phobius"/>
    </source>
</evidence>
<feature type="transmembrane region" description="Helical" evidence="8">
    <location>
        <begin position="407"/>
        <end position="432"/>
    </location>
</feature>
<evidence type="ECO:0000256" key="4">
    <source>
        <dbReference type="ARBA" id="ARBA00022692"/>
    </source>
</evidence>
<evidence type="ECO:0000256" key="3">
    <source>
        <dbReference type="ARBA" id="ARBA00022448"/>
    </source>
</evidence>
<dbReference type="InterPro" id="IPR022257">
    <property type="entry name" value="PHM7_ext"/>
</dbReference>
<dbReference type="OrthoDB" id="1076608at2759"/>
<dbReference type="GO" id="GO:0005886">
    <property type="term" value="C:plasma membrane"/>
    <property type="evidence" value="ECO:0007669"/>
    <property type="project" value="TreeGrafter"/>
</dbReference>
<evidence type="ECO:0000256" key="5">
    <source>
        <dbReference type="ARBA" id="ARBA00022989"/>
    </source>
</evidence>
<dbReference type="PANTHER" id="PTHR13018">
    <property type="entry name" value="PROBABLE MEMBRANE PROTEIN DUF221-RELATED"/>
    <property type="match status" value="1"/>
</dbReference>
<feature type="transmembrane region" description="Helical" evidence="8">
    <location>
        <begin position="156"/>
        <end position="175"/>
    </location>
</feature>
<evidence type="ECO:0000259" key="9">
    <source>
        <dbReference type="Pfam" id="PF02714"/>
    </source>
</evidence>
<evidence type="ECO:0000256" key="1">
    <source>
        <dbReference type="ARBA" id="ARBA00004141"/>
    </source>
</evidence>
<dbReference type="InterPro" id="IPR003864">
    <property type="entry name" value="CSC1/OSCA1-like_7TM"/>
</dbReference>
<name>A0A177A7F9_9PEZI</name>
<comment type="similarity">
    <text evidence="2">Belongs to the CSC1 (TC 1.A.17) family.</text>
</comment>
<dbReference type="AlphaFoldDB" id="A0A177A7F9"/>
<dbReference type="Pfam" id="PF14703">
    <property type="entry name" value="PHM7_cyt"/>
    <property type="match status" value="1"/>
</dbReference>
<keyword evidence="5 8" id="KW-1133">Transmembrane helix</keyword>
<dbReference type="InterPro" id="IPR032880">
    <property type="entry name" value="CSC1/OSCA1-like_N"/>
</dbReference>
<feature type="transmembrane region" description="Helical" evidence="8">
    <location>
        <begin position="545"/>
        <end position="574"/>
    </location>
</feature>
<dbReference type="InterPro" id="IPR045122">
    <property type="entry name" value="Csc1-like"/>
</dbReference>
<feature type="transmembrane region" description="Helical" evidence="8">
    <location>
        <begin position="611"/>
        <end position="636"/>
    </location>
</feature>
<sequence length="891" mass="98328">MDGLFSRADEASPTDSDKDTSVSGLVATLIPALVVALVYVAIFLVLRRSHRRFYAPRTYLGTLRDSERSPELPTGLFNWFGTFWKIPDTYVLQTQSLDSYLFLRYMRILVAICFFGCLITWPVLFPVNATGGNGAKGLNTLAFGNLNKSTDGKSRMYAHVFIGWIFFAFVQLMVCRESIFYINLRQAFLLSPVYANRISSRTVLFTSVPDVYLDEAKLRKVFGDEVKHVWITRDTEQLDKLVEERDKTAFRLEGAETKLIKLANKERLKAAKKGPATDQEPVVATADAESGSIAARWLPSKKRPTHRTGLLGLFGSKVDSINWCREKLEKLIPDTEVAREKYKAGADKHVNAVFIEFLTQSAAQSAYQSLSHHQALHMSPRYIGMHPNEIVWSSLRISWWQKVVRRYAVQAFIAALIIFWAIPVAAVGLISNVPQLATLSWLTWLNKIPSKIMGVVSGLLPSVLLSILMSLVPIIMRILAKLSGEPTLARVELFTQNAYFAFQVVQVFLVMTIGSAASSVAQQIAQNPGSVTSLLATKLPLASNFYISYFILQGLTIASGVVSQVIGFFIFGLLYKYLTSTPRSMYAKWTTLSALSWGSILPVYSNIAVIAITYSLIAPLVMGFATVGITLFYLAYRYNILFVTDNTIDTKGLIYPRALQHLLTGVYLAEICMIGLFGISAAIGPIILMVVALVGTVLFHIAMNSALDPLLYNLPKSLEAEEELLALESGSSTAIPGVLGAQKGGKSHEAGASADPALLASEATGEKTVASLPASPHAKPNILTKFLKPHIYADYATLRRLVPHDVAGAISNYSPEVERDAYLPPSVKSETPLLWIPRDEMGISRQEIAHTAKVIPITDEGAALDEKGAVYWVAEKEEGARPPIWEEKTYY</sequence>
<keyword evidence="4 8" id="KW-0812">Transmembrane</keyword>
<dbReference type="RefSeq" id="XP_024322958.1">
    <property type="nucleotide sequence ID" value="XM_024469159.1"/>
</dbReference>
<organism evidence="13">
    <name type="scientific">Pseudogymnoascus destructans</name>
    <dbReference type="NCBI Taxonomy" id="655981"/>
    <lineage>
        <taxon>Eukaryota</taxon>
        <taxon>Fungi</taxon>
        <taxon>Dikarya</taxon>
        <taxon>Ascomycota</taxon>
        <taxon>Pezizomycotina</taxon>
        <taxon>Leotiomycetes</taxon>
        <taxon>Thelebolales</taxon>
        <taxon>Thelebolaceae</taxon>
        <taxon>Pseudogymnoascus</taxon>
    </lineage>
</organism>
<feature type="transmembrane region" description="Helical" evidence="8">
    <location>
        <begin position="500"/>
        <end position="525"/>
    </location>
</feature>